<keyword evidence="1 2" id="KW-0704">Schiff base</keyword>
<proteinExistence type="inferred from homology"/>
<dbReference type="GO" id="GO:0005829">
    <property type="term" value="C:cytosol"/>
    <property type="evidence" value="ECO:0007669"/>
    <property type="project" value="TreeGrafter"/>
</dbReference>
<comment type="similarity">
    <text evidence="2">Belongs to the HAD-like hydrolase superfamily. PhnX family.</text>
</comment>
<keyword evidence="2 3" id="KW-0378">Hydrolase</keyword>
<name>A0A258HND8_9CAUL</name>
<dbReference type="EMBL" id="NCEQ01000004">
    <property type="protein sequence ID" value="OYX57833.1"/>
    <property type="molecule type" value="Genomic_DNA"/>
</dbReference>
<dbReference type="SFLD" id="SFLDS00003">
    <property type="entry name" value="Haloacid_Dehalogenase"/>
    <property type="match status" value="1"/>
</dbReference>
<keyword evidence="2" id="KW-0479">Metal-binding</keyword>
<dbReference type="AlphaFoldDB" id="A0A258HND8"/>
<feature type="binding site" evidence="2">
    <location>
        <position position="14"/>
    </location>
    <ligand>
        <name>Mg(2+)</name>
        <dbReference type="ChEBI" id="CHEBI:18420"/>
    </ligand>
</feature>
<dbReference type="Gene3D" id="1.10.150.240">
    <property type="entry name" value="Putative phosphatase, domain 2"/>
    <property type="match status" value="1"/>
</dbReference>
<accession>A0A258HND8</accession>
<dbReference type="SFLD" id="SFLDG01129">
    <property type="entry name" value="C1.5:_HAD__Beta-PGM__Phosphata"/>
    <property type="match status" value="1"/>
</dbReference>
<evidence type="ECO:0000313" key="3">
    <source>
        <dbReference type="EMBL" id="OYX57833.1"/>
    </source>
</evidence>
<dbReference type="GO" id="GO:0019700">
    <property type="term" value="P:organic phosphonate catabolic process"/>
    <property type="evidence" value="ECO:0007669"/>
    <property type="project" value="InterPro"/>
</dbReference>
<evidence type="ECO:0000256" key="1">
    <source>
        <dbReference type="ARBA" id="ARBA00023270"/>
    </source>
</evidence>
<keyword evidence="2" id="KW-0460">Magnesium</keyword>
<dbReference type="InterPro" id="IPR006439">
    <property type="entry name" value="HAD-SF_hydro_IA"/>
</dbReference>
<evidence type="ECO:0000313" key="4">
    <source>
        <dbReference type="Proteomes" id="UP000216147"/>
    </source>
</evidence>
<dbReference type="GO" id="GO:0050194">
    <property type="term" value="F:phosphonoacetaldehyde hydrolase activity"/>
    <property type="evidence" value="ECO:0007669"/>
    <property type="project" value="UniProtKB-UniRule"/>
</dbReference>
<sequence length="273" mass="28561">MTSIRDSFDMVVFDWAGTTVDFGSRAPVLALIEAFAALGVTVSEEEARRDMGRAKADHVRAMFEQPRIARAWQDAQGAVPEQAALEQVMAELQAPMIRLAAETSDLIPGVAAAIACLREQGVKIASCTGYTREMMQAILPRAASQGYAPDLVVCAHETPQGRPSPLMIYKASAELGVWPLSRVVKVDDAEVGIAEGRNAGCFTVGVAASGNMAGLTAQALAELDVDARAALLSAAAVRLRAAGADLVIDTVADLVPALEAEAARRAGQGLDGC</sequence>
<dbReference type="GO" id="GO:0000287">
    <property type="term" value="F:magnesium ion binding"/>
    <property type="evidence" value="ECO:0007669"/>
    <property type="project" value="UniProtKB-UniRule"/>
</dbReference>
<dbReference type="GO" id="GO:0006281">
    <property type="term" value="P:DNA repair"/>
    <property type="evidence" value="ECO:0007669"/>
    <property type="project" value="TreeGrafter"/>
</dbReference>
<dbReference type="InterPro" id="IPR023198">
    <property type="entry name" value="PGP-like_dom2"/>
</dbReference>
<feature type="binding site" evidence="2">
    <location>
        <position position="188"/>
    </location>
    <ligand>
        <name>Mg(2+)</name>
        <dbReference type="ChEBI" id="CHEBI:18420"/>
    </ligand>
</feature>
<dbReference type="PANTHER" id="PTHR43434:SF19">
    <property type="entry name" value="PHOSPHONOACETALDEHYDE HYDROLASE"/>
    <property type="match status" value="1"/>
</dbReference>
<feature type="active site" description="Schiff-base intermediate with substrate" evidence="2">
    <location>
        <position position="55"/>
    </location>
</feature>
<dbReference type="Proteomes" id="UP000216147">
    <property type="component" value="Unassembled WGS sequence"/>
</dbReference>
<dbReference type="PANTHER" id="PTHR43434">
    <property type="entry name" value="PHOSPHOGLYCOLATE PHOSPHATASE"/>
    <property type="match status" value="1"/>
</dbReference>
<comment type="function">
    <text evidence="2">Involved in phosphonate degradation.</text>
</comment>
<reference evidence="3 4" key="1">
    <citation type="submission" date="2017-03" db="EMBL/GenBank/DDBJ databases">
        <title>Lifting the veil on microbial sulfur biogeochemistry in mining wastewaters.</title>
        <authorList>
            <person name="Kantor R.S."/>
            <person name="Colenbrander Nelson T."/>
            <person name="Marshall S."/>
            <person name="Bennett D."/>
            <person name="Apte S."/>
            <person name="Camacho D."/>
            <person name="Thomas B.C."/>
            <person name="Warren L.A."/>
            <person name="Banfield J.F."/>
        </authorList>
    </citation>
    <scope>NUCLEOTIDE SEQUENCE [LARGE SCALE GENOMIC DNA]</scope>
    <source>
        <strain evidence="3">32-68-21</strain>
    </source>
</reference>
<dbReference type="InterPro" id="IPR023214">
    <property type="entry name" value="HAD_sf"/>
</dbReference>
<comment type="catalytic activity">
    <reaction evidence="2">
        <text>phosphonoacetaldehyde + H2O = acetaldehyde + phosphate + H(+)</text>
        <dbReference type="Rhea" id="RHEA:18905"/>
        <dbReference type="ChEBI" id="CHEBI:15343"/>
        <dbReference type="ChEBI" id="CHEBI:15377"/>
        <dbReference type="ChEBI" id="CHEBI:15378"/>
        <dbReference type="ChEBI" id="CHEBI:43474"/>
        <dbReference type="ChEBI" id="CHEBI:58383"/>
        <dbReference type="EC" id="3.11.1.1"/>
    </reaction>
</comment>
<comment type="caution">
    <text evidence="3">The sequence shown here is derived from an EMBL/GenBank/DDBJ whole genome shotgun (WGS) entry which is preliminary data.</text>
</comment>
<comment type="subunit">
    <text evidence="2">Homodimer.</text>
</comment>
<dbReference type="InterPro" id="IPR036412">
    <property type="entry name" value="HAD-like_sf"/>
</dbReference>
<comment type="cofactor">
    <cofactor evidence="2">
        <name>Mg(2+)</name>
        <dbReference type="ChEBI" id="CHEBI:18420"/>
    </cofactor>
    <text evidence="2">Binds 1 Mg(2+) ion per subunit.</text>
</comment>
<dbReference type="EC" id="3.11.1.1" evidence="2"/>
<dbReference type="HAMAP" id="MF_01375">
    <property type="entry name" value="PhnX"/>
    <property type="match status" value="1"/>
</dbReference>
<protein>
    <recommendedName>
        <fullName evidence="2">Phosphonoacetaldehyde hydrolase</fullName>
        <shortName evidence="2">Phosphonatase</shortName>
        <ecNumber evidence="2">3.11.1.1</ecNumber>
    </recommendedName>
    <alternativeName>
        <fullName evidence="2">Phosphonoacetaldehyde phosphonohydrolase</fullName>
    </alternativeName>
</protein>
<evidence type="ECO:0000256" key="2">
    <source>
        <dbReference type="HAMAP-Rule" id="MF_01375"/>
    </source>
</evidence>
<organism evidence="3 4">
    <name type="scientific">Brevundimonas subvibrioides</name>
    <dbReference type="NCBI Taxonomy" id="74313"/>
    <lineage>
        <taxon>Bacteria</taxon>
        <taxon>Pseudomonadati</taxon>
        <taxon>Pseudomonadota</taxon>
        <taxon>Alphaproteobacteria</taxon>
        <taxon>Caulobacterales</taxon>
        <taxon>Caulobacteraceae</taxon>
        <taxon>Brevundimonas</taxon>
    </lineage>
</organism>
<dbReference type="NCBIfam" id="TIGR01509">
    <property type="entry name" value="HAD-SF-IA-v3"/>
    <property type="match status" value="1"/>
</dbReference>
<feature type="binding site" evidence="2">
    <location>
        <position position="16"/>
    </location>
    <ligand>
        <name>Mg(2+)</name>
        <dbReference type="ChEBI" id="CHEBI:18420"/>
    </ligand>
</feature>
<feature type="active site" description="Nucleophile" evidence="2">
    <location>
        <position position="14"/>
    </location>
</feature>
<dbReference type="SUPFAM" id="SSF56784">
    <property type="entry name" value="HAD-like"/>
    <property type="match status" value="1"/>
</dbReference>
<dbReference type="Gene3D" id="3.40.50.1000">
    <property type="entry name" value="HAD superfamily/HAD-like"/>
    <property type="match status" value="1"/>
</dbReference>
<dbReference type="InterPro" id="IPR006323">
    <property type="entry name" value="Phosphonoacetald_hydro"/>
</dbReference>
<dbReference type="GO" id="GO:0008967">
    <property type="term" value="F:phosphoglycolate phosphatase activity"/>
    <property type="evidence" value="ECO:0007669"/>
    <property type="project" value="TreeGrafter"/>
</dbReference>
<dbReference type="NCBIfam" id="TIGR01422">
    <property type="entry name" value="phosphonatase"/>
    <property type="match status" value="1"/>
</dbReference>
<dbReference type="SFLD" id="SFLDG01135">
    <property type="entry name" value="C1.5.6:_HAD__Beta-PGM__Phospha"/>
    <property type="match status" value="1"/>
</dbReference>
<dbReference type="InterPro" id="IPR050155">
    <property type="entry name" value="HAD-like_hydrolase_sf"/>
</dbReference>
<dbReference type="Pfam" id="PF00702">
    <property type="entry name" value="Hydrolase"/>
    <property type="match status" value="1"/>
</dbReference>
<gene>
    <name evidence="2" type="primary">phnX</name>
    <name evidence="3" type="ORF">B7Y86_05015</name>
</gene>